<feature type="domain" description="HTH tetR-type" evidence="5">
    <location>
        <begin position="5"/>
        <end position="65"/>
    </location>
</feature>
<name>A0A7D4DY49_9BURK</name>
<dbReference type="SUPFAM" id="SSF48498">
    <property type="entry name" value="Tetracyclin repressor-like, C-terminal domain"/>
    <property type="match status" value="1"/>
</dbReference>
<dbReference type="InterPro" id="IPR050109">
    <property type="entry name" value="HTH-type_TetR-like_transc_reg"/>
</dbReference>
<dbReference type="GO" id="GO:0000976">
    <property type="term" value="F:transcription cis-regulatory region binding"/>
    <property type="evidence" value="ECO:0007669"/>
    <property type="project" value="TreeGrafter"/>
</dbReference>
<dbReference type="KEGG" id="apes:FOC84_16205"/>
<evidence type="ECO:0000256" key="4">
    <source>
        <dbReference type="PROSITE-ProRule" id="PRU00335"/>
    </source>
</evidence>
<evidence type="ECO:0000256" key="1">
    <source>
        <dbReference type="ARBA" id="ARBA00023015"/>
    </source>
</evidence>
<dbReference type="PROSITE" id="PS50977">
    <property type="entry name" value="HTH_TETR_2"/>
    <property type="match status" value="1"/>
</dbReference>
<evidence type="ECO:0000256" key="3">
    <source>
        <dbReference type="ARBA" id="ARBA00023163"/>
    </source>
</evidence>
<protein>
    <submittedName>
        <fullName evidence="6">TetR/AcrR family transcriptional regulator</fullName>
    </submittedName>
</protein>
<dbReference type="PANTHER" id="PTHR30055">
    <property type="entry name" value="HTH-TYPE TRANSCRIPTIONAL REGULATOR RUTR"/>
    <property type="match status" value="1"/>
</dbReference>
<dbReference type="Gene3D" id="1.10.357.10">
    <property type="entry name" value="Tetracycline Repressor, domain 2"/>
    <property type="match status" value="1"/>
</dbReference>
<evidence type="ECO:0000256" key="2">
    <source>
        <dbReference type="ARBA" id="ARBA00023125"/>
    </source>
</evidence>
<gene>
    <name evidence="6" type="ORF">FOC84_16205</name>
</gene>
<dbReference type="Pfam" id="PF17939">
    <property type="entry name" value="TetR_C_30"/>
    <property type="match status" value="1"/>
</dbReference>
<keyword evidence="2 4" id="KW-0238">DNA-binding</keyword>
<keyword evidence="1" id="KW-0805">Transcription regulation</keyword>
<evidence type="ECO:0000313" key="7">
    <source>
        <dbReference type="Proteomes" id="UP000500970"/>
    </source>
</evidence>
<dbReference type="AlphaFoldDB" id="A0A7D4DY49"/>
<accession>A0A7D4DY49</accession>
<keyword evidence="7" id="KW-1185">Reference proteome</keyword>
<proteinExistence type="predicted"/>
<dbReference type="RefSeq" id="WP_173145310.1">
    <property type="nucleotide sequence ID" value="NZ_CP053985.1"/>
</dbReference>
<keyword evidence="3" id="KW-0804">Transcription</keyword>
<dbReference type="InterPro" id="IPR041586">
    <property type="entry name" value="PsrA_TetR_C"/>
</dbReference>
<dbReference type="InterPro" id="IPR009057">
    <property type="entry name" value="Homeodomain-like_sf"/>
</dbReference>
<dbReference type="PRINTS" id="PR00455">
    <property type="entry name" value="HTHTETR"/>
</dbReference>
<organism evidence="6 7">
    <name type="scientific">Achromobacter pestifer</name>
    <dbReference type="NCBI Taxonomy" id="1353889"/>
    <lineage>
        <taxon>Bacteria</taxon>
        <taxon>Pseudomonadati</taxon>
        <taxon>Pseudomonadota</taxon>
        <taxon>Betaproteobacteria</taxon>
        <taxon>Burkholderiales</taxon>
        <taxon>Alcaligenaceae</taxon>
        <taxon>Achromobacter</taxon>
    </lineage>
</organism>
<dbReference type="SUPFAM" id="SSF46689">
    <property type="entry name" value="Homeodomain-like"/>
    <property type="match status" value="1"/>
</dbReference>
<dbReference type="GO" id="GO:0003700">
    <property type="term" value="F:DNA-binding transcription factor activity"/>
    <property type="evidence" value="ECO:0007669"/>
    <property type="project" value="TreeGrafter"/>
</dbReference>
<dbReference type="InterPro" id="IPR036271">
    <property type="entry name" value="Tet_transcr_reg_TetR-rel_C_sf"/>
</dbReference>
<reference evidence="6 7" key="1">
    <citation type="submission" date="2020-05" db="EMBL/GenBank/DDBJ databases">
        <title>FDA dAtabase for Regulatory Grade micrObial Sequences (FDA-ARGOS): Supporting development and validation of Infectious Disease Dx tests.</title>
        <authorList>
            <person name="Sproer C."/>
            <person name="Gronow S."/>
            <person name="Severitt S."/>
            <person name="Schroder I."/>
            <person name="Tallon L."/>
            <person name="Sadzewicz L."/>
            <person name="Zhao X."/>
            <person name="Vavikolanu K."/>
            <person name="Mehta A."/>
            <person name="Aluvathingal J."/>
            <person name="Nadendla S."/>
            <person name="Myers T."/>
            <person name="Yan Y."/>
            <person name="Sichtig H."/>
        </authorList>
    </citation>
    <scope>NUCLEOTIDE SEQUENCE [LARGE SCALE GENOMIC DNA]</scope>
    <source>
        <strain evidence="6 7">FDAARGOS_790</strain>
    </source>
</reference>
<dbReference type="InterPro" id="IPR001647">
    <property type="entry name" value="HTH_TetR"/>
</dbReference>
<evidence type="ECO:0000313" key="6">
    <source>
        <dbReference type="EMBL" id="QKH36412.1"/>
    </source>
</evidence>
<dbReference type="EMBL" id="CP053985">
    <property type="protein sequence ID" value="QKH36412.1"/>
    <property type="molecule type" value="Genomic_DNA"/>
</dbReference>
<dbReference type="Proteomes" id="UP000500970">
    <property type="component" value="Chromosome"/>
</dbReference>
<feature type="DNA-binding region" description="H-T-H motif" evidence="4">
    <location>
        <begin position="28"/>
        <end position="47"/>
    </location>
</feature>
<dbReference type="PANTHER" id="PTHR30055:SF234">
    <property type="entry name" value="HTH-TYPE TRANSCRIPTIONAL REGULATOR BETI"/>
    <property type="match status" value="1"/>
</dbReference>
<dbReference type="Pfam" id="PF00440">
    <property type="entry name" value="TetR_N"/>
    <property type="match status" value="1"/>
</dbReference>
<sequence length="211" mass="24016">MTKETRRRDRIFLAAESLFALHGYNGVSIRDISKSADVNSALVQYYFGTKESLYRSIFEQRYRSVTDERLSRIELISPDKDKRAWTHALVQVWVAPSLLLTKKRGGARFIRLLAREYYDPESEQRGIIKEYFDPSARVFIGKLRQVFPQASNSDIAYAYQSMITLLLTLGVSARQAIRLSDGDAAKSLEQRVAYIVDFVAAGVFESLSGSR</sequence>
<evidence type="ECO:0000259" key="5">
    <source>
        <dbReference type="PROSITE" id="PS50977"/>
    </source>
</evidence>